<evidence type="ECO:0000256" key="2">
    <source>
        <dbReference type="ARBA" id="ARBA00012452"/>
    </source>
</evidence>
<dbReference type="SUPFAM" id="SSF47616">
    <property type="entry name" value="GST C-terminal domain-like"/>
    <property type="match status" value="1"/>
</dbReference>
<organism evidence="9 10">
    <name type="scientific">Hibiscus sabdariffa</name>
    <name type="common">roselle</name>
    <dbReference type="NCBI Taxonomy" id="183260"/>
    <lineage>
        <taxon>Eukaryota</taxon>
        <taxon>Viridiplantae</taxon>
        <taxon>Streptophyta</taxon>
        <taxon>Embryophyta</taxon>
        <taxon>Tracheophyta</taxon>
        <taxon>Spermatophyta</taxon>
        <taxon>Magnoliopsida</taxon>
        <taxon>eudicotyledons</taxon>
        <taxon>Gunneridae</taxon>
        <taxon>Pentapetalae</taxon>
        <taxon>rosids</taxon>
        <taxon>malvids</taxon>
        <taxon>Malvales</taxon>
        <taxon>Malvaceae</taxon>
        <taxon>Malvoideae</taxon>
        <taxon>Hibiscus</taxon>
    </lineage>
</organism>
<dbReference type="EC" id="2.5.1.18" evidence="2"/>
<comment type="caution">
    <text evidence="9">The sequence shown here is derived from an EMBL/GenBank/DDBJ whole genome shotgun (WGS) entry which is preliminary data.</text>
</comment>
<feature type="domain" description="GST N-terminal" evidence="7">
    <location>
        <begin position="5"/>
        <end position="86"/>
    </location>
</feature>
<dbReference type="Pfam" id="PF02798">
    <property type="entry name" value="GST_N"/>
    <property type="match status" value="1"/>
</dbReference>
<dbReference type="SFLD" id="SFLDG00358">
    <property type="entry name" value="Main_(cytGST)"/>
    <property type="match status" value="1"/>
</dbReference>
<gene>
    <name evidence="9" type="ORF">V6N12_016583</name>
</gene>
<comment type="subcellular location">
    <subcellularLocation>
        <location evidence="1">Cytoplasm</location>
        <location evidence="1">Cytosol</location>
    </subcellularLocation>
</comment>
<dbReference type="EMBL" id="JBBPBM010000055">
    <property type="protein sequence ID" value="KAK8517742.1"/>
    <property type="molecule type" value="Genomic_DNA"/>
</dbReference>
<dbReference type="PROSITE" id="PS50405">
    <property type="entry name" value="GST_CTER"/>
    <property type="match status" value="1"/>
</dbReference>
<dbReference type="SFLD" id="SFLDS00019">
    <property type="entry name" value="Glutathione_Transferase_(cytos"/>
    <property type="match status" value="1"/>
</dbReference>
<feature type="domain" description="GST C-terminal" evidence="8">
    <location>
        <begin position="91"/>
        <end position="210"/>
    </location>
</feature>
<evidence type="ECO:0000256" key="6">
    <source>
        <dbReference type="ARBA" id="ARBA00047960"/>
    </source>
</evidence>
<dbReference type="Gene3D" id="1.20.1050.10">
    <property type="match status" value="1"/>
</dbReference>
<comment type="similarity">
    <text evidence="5">Belongs to the GST superfamily. Tau family.</text>
</comment>
<accession>A0ABR2CE23</accession>
<evidence type="ECO:0000256" key="5">
    <source>
        <dbReference type="ARBA" id="ARBA00025743"/>
    </source>
</evidence>
<evidence type="ECO:0000313" key="10">
    <source>
        <dbReference type="Proteomes" id="UP001472677"/>
    </source>
</evidence>
<dbReference type="SUPFAM" id="SSF52833">
    <property type="entry name" value="Thioredoxin-like"/>
    <property type="match status" value="1"/>
</dbReference>
<evidence type="ECO:0000256" key="4">
    <source>
        <dbReference type="ARBA" id="ARBA00022679"/>
    </source>
</evidence>
<dbReference type="InterPro" id="IPR010987">
    <property type="entry name" value="Glutathione-S-Trfase_C-like"/>
</dbReference>
<dbReference type="CDD" id="cd03058">
    <property type="entry name" value="GST_N_Tau"/>
    <property type="match status" value="1"/>
</dbReference>
<dbReference type="Pfam" id="PF00043">
    <property type="entry name" value="GST_C"/>
    <property type="match status" value="1"/>
</dbReference>
<dbReference type="InterPro" id="IPR004046">
    <property type="entry name" value="GST_C"/>
</dbReference>
<dbReference type="InterPro" id="IPR036249">
    <property type="entry name" value="Thioredoxin-like_sf"/>
</dbReference>
<reference evidence="9 10" key="1">
    <citation type="journal article" date="2024" name="G3 (Bethesda)">
        <title>Genome assembly of Hibiscus sabdariffa L. provides insights into metabolisms of medicinal natural products.</title>
        <authorList>
            <person name="Kim T."/>
        </authorList>
    </citation>
    <scope>NUCLEOTIDE SEQUENCE [LARGE SCALE GENOMIC DNA]</scope>
    <source>
        <strain evidence="9">TK-2024</strain>
        <tissue evidence="9">Old leaves</tissue>
    </source>
</reference>
<evidence type="ECO:0000313" key="9">
    <source>
        <dbReference type="EMBL" id="KAK8517742.1"/>
    </source>
</evidence>
<dbReference type="CDD" id="cd03185">
    <property type="entry name" value="GST_C_Tau"/>
    <property type="match status" value="1"/>
</dbReference>
<dbReference type="InterPro" id="IPR036282">
    <property type="entry name" value="Glutathione-S-Trfase_C_sf"/>
</dbReference>
<sequence>MSKAAGLLILDYWVSPFCQRVKIALNEKGLQYEDRHENDLFGGKSELLLKSNPVYQKVPVFLHDGKPVCESTIIVSYIDETWSSPPLLPPCSYGRAQARFWADYIDKKVFDATGNIWRSKEVNVEAKNEFIGILKQLEEALGDKDYFNGATFGFVDIIAIPLTCWFLAVERIGGFTVAEECPKFSSWTKRCLQRESVAKALPDPEKVYEFVLMFRKMQGIE</sequence>
<keyword evidence="4" id="KW-0808">Transferase</keyword>
<name>A0ABR2CE23_9ROSI</name>
<comment type="catalytic activity">
    <reaction evidence="6">
        <text>RX + glutathione = an S-substituted glutathione + a halide anion + H(+)</text>
        <dbReference type="Rhea" id="RHEA:16437"/>
        <dbReference type="ChEBI" id="CHEBI:15378"/>
        <dbReference type="ChEBI" id="CHEBI:16042"/>
        <dbReference type="ChEBI" id="CHEBI:17792"/>
        <dbReference type="ChEBI" id="CHEBI:57925"/>
        <dbReference type="ChEBI" id="CHEBI:90779"/>
        <dbReference type="EC" id="2.5.1.18"/>
    </reaction>
</comment>
<dbReference type="InterPro" id="IPR004045">
    <property type="entry name" value="Glutathione_S-Trfase_N"/>
</dbReference>
<keyword evidence="3" id="KW-0216">Detoxification</keyword>
<protein>
    <recommendedName>
        <fullName evidence="2">glutathione transferase</fullName>
        <ecNumber evidence="2">2.5.1.18</ecNumber>
    </recommendedName>
</protein>
<dbReference type="SFLD" id="SFLDG01152">
    <property type="entry name" value="Main.3:_Omega-_and_Tau-like"/>
    <property type="match status" value="1"/>
</dbReference>
<proteinExistence type="inferred from homology"/>
<dbReference type="InterPro" id="IPR045074">
    <property type="entry name" value="GST_C_Tau"/>
</dbReference>
<evidence type="ECO:0000259" key="7">
    <source>
        <dbReference type="PROSITE" id="PS50404"/>
    </source>
</evidence>
<dbReference type="InterPro" id="IPR045073">
    <property type="entry name" value="Omega/Tau-like"/>
</dbReference>
<dbReference type="PANTHER" id="PTHR11260:SF547">
    <property type="entry name" value="GLUTATHIONE S-TRANSFERASE"/>
    <property type="match status" value="1"/>
</dbReference>
<dbReference type="PROSITE" id="PS50404">
    <property type="entry name" value="GST_NTER"/>
    <property type="match status" value="1"/>
</dbReference>
<dbReference type="Proteomes" id="UP001472677">
    <property type="component" value="Unassembled WGS sequence"/>
</dbReference>
<evidence type="ECO:0000259" key="8">
    <source>
        <dbReference type="PROSITE" id="PS50405"/>
    </source>
</evidence>
<dbReference type="Gene3D" id="3.40.30.10">
    <property type="entry name" value="Glutaredoxin"/>
    <property type="match status" value="1"/>
</dbReference>
<dbReference type="InterPro" id="IPR040079">
    <property type="entry name" value="Glutathione_S-Trfase"/>
</dbReference>
<keyword evidence="10" id="KW-1185">Reference proteome</keyword>
<evidence type="ECO:0000256" key="1">
    <source>
        <dbReference type="ARBA" id="ARBA00004514"/>
    </source>
</evidence>
<dbReference type="PANTHER" id="PTHR11260">
    <property type="entry name" value="GLUTATHIONE S-TRANSFERASE, GST, SUPERFAMILY, GST DOMAIN CONTAINING"/>
    <property type="match status" value="1"/>
</dbReference>
<evidence type="ECO:0000256" key="3">
    <source>
        <dbReference type="ARBA" id="ARBA00022575"/>
    </source>
</evidence>